<organism evidence="1 2">
    <name type="scientific">Clostridium baratii str. Sullivan</name>
    <dbReference type="NCBI Taxonomy" id="1415775"/>
    <lineage>
        <taxon>Bacteria</taxon>
        <taxon>Bacillati</taxon>
        <taxon>Bacillota</taxon>
        <taxon>Clostridia</taxon>
        <taxon>Eubacteriales</taxon>
        <taxon>Clostridiaceae</taxon>
        <taxon>Clostridium</taxon>
    </lineage>
</organism>
<sequence>MVTIKEIKKVNKEERTKKYVVRYEDGTVEEMDSCMILEMTNVGGQSAIELRTLNFGYNDIEYVVKDLVYSMLENDSMEEHENE</sequence>
<proteinExistence type="predicted"/>
<keyword evidence="2" id="KW-1185">Reference proteome</keyword>
<dbReference type="KEGG" id="cbv:U729_3126"/>
<dbReference type="AlphaFoldDB" id="A0A0A7G2S1"/>
<geneLocation type="plasmid" evidence="1 2">
    <name>pCBJ</name>
</geneLocation>
<protein>
    <submittedName>
        <fullName evidence="1">Uncharacterized protein</fullName>
    </submittedName>
</protein>
<accession>A0A0A7G2S1</accession>
<dbReference type="RefSeq" id="WP_040113615.1">
    <property type="nucleotide sequence ID" value="NZ_CP006906.1"/>
</dbReference>
<gene>
    <name evidence="1" type="ORF">U729_3126</name>
</gene>
<dbReference type="EMBL" id="CP006906">
    <property type="protein sequence ID" value="AIY85286.1"/>
    <property type="molecule type" value="Genomic_DNA"/>
</dbReference>
<reference evidence="1 2" key="1">
    <citation type="journal article" date="2015" name="Infect. Genet. Evol.">
        <title>Genomic sequences of six botulinum neurotoxin-producing strains representing three clostridial species illustrate the mobility and diversity of botulinum neurotoxin genes.</title>
        <authorList>
            <person name="Smith T.J."/>
            <person name="Hill K.K."/>
            <person name="Xie G."/>
            <person name="Foley B.T."/>
            <person name="Williamson C.H."/>
            <person name="Foster J.T."/>
            <person name="Johnson S.L."/>
            <person name="Chertkov O."/>
            <person name="Teshima H."/>
            <person name="Gibbons H.S."/>
            <person name="Johnsky L.A."/>
            <person name="Karavis M.A."/>
            <person name="Smith L.A."/>
        </authorList>
    </citation>
    <scope>NUCLEOTIDE SEQUENCE [LARGE SCALE GENOMIC DNA]</scope>
    <source>
        <strain evidence="1">Sullivan</strain>
        <plasmid evidence="2">Plasmid pCBJ</plasmid>
    </source>
</reference>
<dbReference type="HOGENOM" id="CLU_2536594_0_0_9"/>
<name>A0A0A7G2S1_9CLOT</name>
<evidence type="ECO:0000313" key="1">
    <source>
        <dbReference type="EMBL" id="AIY85286.1"/>
    </source>
</evidence>
<dbReference type="Proteomes" id="UP000030635">
    <property type="component" value="Plasmid pCBJ"/>
</dbReference>
<keyword evidence="1" id="KW-0614">Plasmid</keyword>
<evidence type="ECO:0000313" key="2">
    <source>
        <dbReference type="Proteomes" id="UP000030635"/>
    </source>
</evidence>